<dbReference type="Gene3D" id="1.20.120.450">
    <property type="entry name" value="dinb family like domain"/>
    <property type="match status" value="1"/>
</dbReference>
<reference evidence="2" key="1">
    <citation type="submission" date="2018-02" db="EMBL/GenBank/DDBJ databases">
        <authorList>
            <person name="Kim S.-K."/>
            <person name="Jung H.-I."/>
            <person name="Lee S.-W."/>
        </authorList>
    </citation>
    <scope>NUCLEOTIDE SEQUENCE</scope>
    <source>
        <strain evidence="2">SK3146</strain>
    </source>
</reference>
<dbReference type="InterPro" id="IPR034660">
    <property type="entry name" value="DinB/YfiT-like"/>
</dbReference>
<dbReference type="SUPFAM" id="SSF109854">
    <property type="entry name" value="DinB/YfiT-like putative metalloenzymes"/>
    <property type="match status" value="1"/>
</dbReference>
<proteinExistence type="predicted"/>
<accession>A0ABY4RMD1</accession>
<gene>
    <name evidence="2" type="ORF">SK3146_01762</name>
</gene>
<organism evidence="2 3">
    <name type="scientific">Paenibacillus konkukensis</name>
    <dbReference type="NCBI Taxonomy" id="2020716"/>
    <lineage>
        <taxon>Bacteria</taxon>
        <taxon>Bacillati</taxon>
        <taxon>Bacillota</taxon>
        <taxon>Bacilli</taxon>
        <taxon>Bacillales</taxon>
        <taxon>Paenibacillaceae</taxon>
        <taxon>Paenibacillus</taxon>
    </lineage>
</organism>
<protein>
    <submittedName>
        <fullName evidence="2">DinB superfamily protein</fullName>
    </submittedName>
</protein>
<name>A0ABY4RMD1_9BACL</name>
<dbReference type="EMBL" id="CP027059">
    <property type="protein sequence ID" value="UQZ82604.1"/>
    <property type="molecule type" value="Genomic_DNA"/>
</dbReference>
<dbReference type="RefSeq" id="WP_249864722.1">
    <property type="nucleotide sequence ID" value="NZ_CP027059.1"/>
</dbReference>
<evidence type="ECO:0000313" key="3">
    <source>
        <dbReference type="Proteomes" id="UP001057134"/>
    </source>
</evidence>
<reference evidence="2" key="2">
    <citation type="journal article" date="2021" name="J Anim Sci Technol">
        <title>Complete genome sequence of Paenibacillus konkukensis sp. nov. SK3146 as a potential probiotic strain.</title>
        <authorList>
            <person name="Jung H.I."/>
            <person name="Park S."/>
            <person name="Niu K.M."/>
            <person name="Lee S.W."/>
            <person name="Kothari D."/>
            <person name="Yi K.J."/>
            <person name="Kim S.K."/>
        </authorList>
    </citation>
    <scope>NUCLEOTIDE SEQUENCE</scope>
    <source>
        <strain evidence="2">SK3146</strain>
    </source>
</reference>
<keyword evidence="3" id="KW-1185">Reference proteome</keyword>
<dbReference type="InterPro" id="IPR024775">
    <property type="entry name" value="DinB-like"/>
</dbReference>
<evidence type="ECO:0000259" key="1">
    <source>
        <dbReference type="Pfam" id="PF12867"/>
    </source>
</evidence>
<evidence type="ECO:0000313" key="2">
    <source>
        <dbReference type="EMBL" id="UQZ82604.1"/>
    </source>
</evidence>
<dbReference type="Pfam" id="PF12867">
    <property type="entry name" value="DinB_2"/>
    <property type="match status" value="1"/>
</dbReference>
<sequence>MRESYLFGLINRGRGKLLELLEACPEAQREEVPQGFNNHLLWQAGHLVTVTDGIVLGFSGEPSAVPATYRGLFGNGTKPADWTGEPPAWDTLIAQLREQSGQLEAALSGKMDAPVKENFFKAETVGELLQAVMLHDNQHLGMINAMLKVLKQG</sequence>
<feature type="domain" description="DinB-like" evidence="1">
    <location>
        <begin position="11"/>
        <end position="143"/>
    </location>
</feature>
<dbReference type="Proteomes" id="UP001057134">
    <property type="component" value="Chromosome"/>
</dbReference>